<dbReference type="InterPro" id="IPR036898">
    <property type="entry name" value="RNA_pol_Rpb7-like_N_sf"/>
</dbReference>
<dbReference type="OrthoDB" id="10250504at2759"/>
<dbReference type="AlphaFoldDB" id="A0A9W7AB45"/>
<comment type="caution">
    <text evidence="6">The sequence shown here is derived from an EMBL/GenBank/DDBJ whole genome shotgun (WGS) entry which is preliminary data.</text>
</comment>
<dbReference type="GO" id="GO:0006362">
    <property type="term" value="P:transcription elongation by RNA polymerase I"/>
    <property type="evidence" value="ECO:0007669"/>
    <property type="project" value="TreeGrafter"/>
</dbReference>
<dbReference type="Pfam" id="PF17875">
    <property type="entry name" value="RPA43_OB"/>
    <property type="match status" value="1"/>
</dbReference>
<feature type="domain" description="RPA43 OB" evidence="5">
    <location>
        <begin position="97"/>
        <end position="186"/>
    </location>
</feature>
<evidence type="ECO:0000256" key="4">
    <source>
        <dbReference type="ARBA" id="ARBA00023242"/>
    </source>
</evidence>
<organism evidence="6 7">
    <name type="scientific">Triparma retinervis</name>
    <dbReference type="NCBI Taxonomy" id="2557542"/>
    <lineage>
        <taxon>Eukaryota</taxon>
        <taxon>Sar</taxon>
        <taxon>Stramenopiles</taxon>
        <taxon>Ochrophyta</taxon>
        <taxon>Bolidophyceae</taxon>
        <taxon>Parmales</taxon>
        <taxon>Triparmaceae</taxon>
        <taxon>Triparma</taxon>
    </lineage>
</organism>
<gene>
    <name evidence="6" type="ORF">TrRE_jg7764</name>
</gene>
<proteinExistence type="predicted"/>
<evidence type="ECO:0000256" key="2">
    <source>
        <dbReference type="ARBA" id="ARBA00022478"/>
    </source>
</evidence>
<keyword evidence="7" id="KW-1185">Reference proteome</keyword>
<protein>
    <recommendedName>
        <fullName evidence="5">RPA43 OB domain-containing protein</fullName>
    </recommendedName>
</protein>
<keyword evidence="4" id="KW-0539">Nucleus</keyword>
<dbReference type="InterPro" id="IPR041178">
    <property type="entry name" value="RPA43_OB"/>
</dbReference>
<dbReference type="PANTHER" id="PTHR12709">
    <property type="entry name" value="DNA-DIRECTED RNA POLYMERASE II, III"/>
    <property type="match status" value="1"/>
</dbReference>
<keyword evidence="2" id="KW-0240">DNA-directed RNA polymerase</keyword>
<evidence type="ECO:0000256" key="3">
    <source>
        <dbReference type="ARBA" id="ARBA00023163"/>
    </source>
</evidence>
<dbReference type="EMBL" id="BRXZ01002729">
    <property type="protein sequence ID" value="GMH69012.1"/>
    <property type="molecule type" value="Genomic_DNA"/>
</dbReference>
<dbReference type="Gene3D" id="3.30.1490.120">
    <property type="entry name" value="RNA polymerase Rpb7-like, N-terminal domain"/>
    <property type="match status" value="1"/>
</dbReference>
<dbReference type="GO" id="GO:0005736">
    <property type="term" value="C:RNA polymerase I complex"/>
    <property type="evidence" value="ECO:0007669"/>
    <property type="project" value="TreeGrafter"/>
</dbReference>
<reference evidence="6" key="1">
    <citation type="submission" date="2022-07" db="EMBL/GenBank/DDBJ databases">
        <title>Genome analysis of Parmales, a sister group of diatoms, reveals the evolutionary specialization of diatoms from phago-mixotrophs to photoautotrophs.</title>
        <authorList>
            <person name="Ban H."/>
            <person name="Sato S."/>
            <person name="Yoshikawa S."/>
            <person name="Kazumasa Y."/>
            <person name="Nakamura Y."/>
            <person name="Ichinomiya M."/>
            <person name="Saitoh K."/>
            <person name="Sato N."/>
            <person name="Blanc-Mathieu R."/>
            <person name="Endo H."/>
            <person name="Kuwata A."/>
            <person name="Ogata H."/>
        </authorList>
    </citation>
    <scope>NUCLEOTIDE SEQUENCE</scope>
</reference>
<dbReference type="PANTHER" id="PTHR12709:SF5">
    <property type="entry name" value="DNA-DIRECTED RNA POLYMERASE I SUBUNIT RPA43"/>
    <property type="match status" value="1"/>
</dbReference>
<evidence type="ECO:0000313" key="6">
    <source>
        <dbReference type="EMBL" id="GMH69012.1"/>
    </source>
</evidence>
<keyword evidence="3" id="KW-0804">Transcription</keyword>
<comment type="subcellular location">
    <subcellularLocation>
        <location evidence="1">Nucleus</location>
    </subcellularLocation>
</comment>
<dbReference type="GO" id="GO:0006352">
    <property type="term" value="P:DNA-templated transcription initiation"/>
    <property type="evidence" value="ECO:0007669"/>
    <property type="project" value="InterPro"/>
</dbReference>
<dbReference type="InterPro" id="IPR045113">
    <property type="entry name" value="Rpb7-like"/>
</dbReference>
<dbReference type="Gene3D" id="2.40.50.1060">
    <property type="match status" value="1"/>
</dbReference>
<dbReference type="Proteomes" id="UP001165082">
    <property type="component" value="Unassembled WGS sequence"/>
</dbReference>
<evidence type="ECO:0000313" key="7">
    <source>
        <dbReference type="Proteomes" id="UP001165082"/>
    </source>
</evidence>
<accession>A0A9W7AB45</accession>
<name>A0A9W7AB45_9STRA</name>
<evidence type="ECO:0000259" key="5">
    <source>
        <dbReference type="Pfam" id="PF17875"/>
    </source>
</evidence>
<sequence length="188" mass="20249">MQPDQGIKQMTNSEVSPFFSQSLVYLISLPPSALADPKGAIISSLHTNVLKYDPRVSGVLISFKDISFAKDKCVGTIMNEQAWINFKVECTGTIFVPKVGQSLTGTVNKCTSGHIGLLAYGFFNASIPESSLRGNGNMGFSEGGEGEEEGEWKSEDGEVIKVGSNVNLVIKKIHHLEGVVSIEGELVR</sequence>
<evidence type="ECO:0000256" key="1">
    <source>
        <dbReference type="ARBA" id="ARBA00004123"/>
    </source>
</evidence>